<keyword evidence="6" id="KW-1185">Reference proteome</keyword>
<evidence type="ECO:0000313" key="5">
    <source>
        <dbReference type="EMBL" id="EFH81692.1"/>
    </source>
</evidence>
<dbReference type="SUPFAM" id="SSF52540">
    <property type="entry name" value="P-loop containing nucleoside triphosphate hydrolases"/>
    <property type="match status" value="1"/>
</dbReference>
<dbReference type="Proteomes" id="UP000004508">
    <property type="component" value="Unassembled WGS sequence"/>
</dbReference>
<dbReference type="GO" id="GO:0003677">
    <property type="term" value="F:DNA binding"/>
    <property type="evidence" value="ECO:0007669"/>
    <property type="project" value="UniProtKB-KW"/>
</dbReference>
<dbReference type="InterPro" id="IPR016032">
    <property type="entry name" value="Sig_transdc_resp-reg_C-effctor"/>
</dbReference>
<dbReference type="GO" id="GO:0006355">
    <property type="term" value="P:regulation of DNA-templated transcription"/>
    <property type="evidence" value="ECO:0007669"/>
    <property type="project" value="InterPro"/>
</dbReference>
<evidence type="ECO:0000256" key="3">
    <source>
        <dbReference type="ARBA" id="ARBA00023163"/>
    </source>
</evidence>
<dbReference type="Pfam" id="PF17874">
    <property type="entry name" value="TPR_MalT"/>
    <property type="match status" value="1"/>
</dbReference>
<dbReference type="Gene3D" id="3.40.50.300">
    <property type="entry name" value="P-loop containing nucleotide triphosphate hydrolases"/>
    <property type="match status" value="1"/>
</dbReference>
<dbReference type="OrthoDB" id="1137593at2"/>
<dbReference type="PANTHER" id="PTHR44688">
    <property type="entry name" value="DNA-BINDING TRANSCRIPTIONAL ACTIVATOR DEVR_DOSR"/>
    <property type="match status" value="1"/>
</dbReference>
<dbReference type="PANTHER" id="PTHR44688:SF16">
    <property type="entry name" value="DNA-BINDING TRANSCRIPTIONAL ACTIVATOR DEVR_DOSR"/>
    <property type="match status" value="1"/>
</dbReference>
<dbReference type="InterPro" id="IPR011990">
    <property type="entry name" value="TPR-like_helical_dom_sf"/>
</dbReference>
<dbReference type="Pfam" id="PF25873">
    <property type="entry name" value="WHD_MalT"/>
    <property type="match status" value="1"/>
</dbReference>
<sequence>MSSEALSLPPVLAPKLQLPRLRPSLVQREALQACLDAASERRLTVVSAPAGYGKTTLASAWATHRNTCQASPAVAWLALDEGDNDPIRFWRYFITACQELYPGVGRTTLALLQSPLRLQPERLQDMVVSSFLNDLSSYTQVGMVVLEDYHVIVTPEIHKALARLFQLHSSGLRLILLTRSDPPLPLARLRASDDLYELRSADLRFTLEETRLFLRNSLDHPLPDKIVQHLYERAEGWPAGIQLASLALRGHENTPEAEQIIADLSGRHRHIQEYLVDEILREQPEHLQTFLLQTSLLDGLTSSLCDAVTGRTDSAAALEHMERANMFLQPLDGAQVWYRYHALFAEAMQHEAQRRLGEEEIYACLKRASAWFERKHMLPEAIETAMRAHDFTNMANLIIRLVEPWGDYFEHQTLWRWLRTLPPEAMEAQPGLGFLYAVALLFTQDRYAPLTKARIEVPLRLAERYWHDEGNVKRLAQILAFRALVALWQEEYAESFRLARESLVHLADHEVQWRGMSLLNVSLEDLWAGRFDKAWEACIQARQLLTSCGSTSPMLASIAAQAEMSHWRGQLHQASTFYKQILAEMESQNMKEYWLDDKGGALLGLAHLSYEWNMLECAEQQAREALSIGQHRKTEELKIRALFLLARITGQQEYARNASSLLTHVQRAGLRRELLLEQASVALVHGNLATARRWSANLPCHEESLTYLLRERETLVTARLLIAQEYTAKALSVLSSLLPQAREQGRVNSELECLTLMVLAHATEREDESALLNARRLLLLALEKAHPEGYQRLFLDKGEPMCILLRTTIRDISDNSLRVYAHELIRHFSGPDTVPGEDLLSPQEVRVLRLLAAGRSRPEIASELIVSVNTIKTQIRSIYHKLNVSSRKDAYDAAKRLHLL</sequence>
<dbReference type="InterPro" id="IPR036388">
    <property type="entry name" value="WH-like_DNA-bd_sf"/>
</dbReference>
<dbReference type="CDD" id="cd06170">
    <property type="entry name" value="LuxR_C_like"/>
    <property type="match status" value="1"/>
</dbReference>
<dbReference type="PROSITE" id="PS50043">
    <property type="entry name" value="HTH_LUXR_2"/>
    <property type="match status" value="1"/>
</dbReference>
<dbReference type="SUPFAM" id="SSF48452">
    <property type="entry name" value="TPR-like"/>
    <property type="match status" value="1"/>
</dbReference>
<dbReference type="SMART" id="SM00421">
    <property type="entry name" value="HTH_LUXR"/>
    <property type="match status" value="1"/>
</dbReference>
<dbReference type="InterPro" id="IPR027417">
    <property type="entry name" value="P-loop_NTPase"/>
</dbReference>
<keyword evidence="3" id="KW-0804">Transcription</keyword>
<dbReference type="InterPro" id="IPR041617">
    <property type="entry name" value="TPR_MalT"/>
</dbReference>
<gene>
    <name evidence="5" type="ORF">Krac_2429</name>
</gene>
<dbReference type="SUPFAM" id="SSF46894">
    <property type="entry name" value="C-terminal effector domain of the bipartite response regulators"/>
    <property type="match status" value="1"/>
</dbReference>
<accession>D6U5B2</accession>
<dbReference type="InterPro" id="IPR000792">
    <property type="entry name" value="Tscrpt_reg_LuxR_C"/>
</dbReference>
<proteinExistence type="predicted"/>
<dbReference type="RefSeq" id="WP_007919221.1">
    <property type="nucleotide sequence ID" value="NZ_ADVG01000004.1"/>
</dbReference>
<comment type="caution">
    <text evidence="5">The sequence shown here is derived from an EMBL/GenBank/DDBJ whole genome shotgun (WGS) entry which is preliminary data.</text>
</comment>
<evidence type="ECO:0000256" key="1">
    <source>
        <dbReference type="ARBA" id="ARBA00023015"/>
    </source>
</evidence>
<organism evidence="5 6">
    <name type="scientific">Ktedonobacter racemifer DSM 44963</name>
    <dbReference type="NCBI Taxonomy" id="485913"/>
    <lineage>
        <taxon>Bacteria</taxon>
        <taxon>Bacillati</taxon>
        <taxon>Chloroflexota</taxon>
        <taxon>Ktedonobacteria</taxon>
        <taxon>Ktedonobacterales</taxon>
        <taxon>Ktedonobacteraceae</taxon>
        <taxon>Ktedonobacter</taxon>
    </lineage>
</organism>
<evidence type="ECO:0000313" key="6">
    <source>
        <dbReference type="Proteomes" id="UP000004508"/>
    </source>
</evidence>
<protein>
    <submittedName>
        <fullName evidence="5">ATP-dependent transcriptional regulator, MalT-like, LuxR family</fullName>
    </submittedName>
</protein>
<feature type="domain" description="HTH luxR-type" evidence="4">
    <location>
        <begin position="833"/>
        <end position="898"/>
    </location>
</feature>
<reference evidence="5 6" key="1">
    <citation type="journal article" date="2011" name="Stand. Genomic Sci.">
        <title>Non-contiguous finished genome sequence and contextual data of the filamentous soil bacterium Ktedonobacter racemifer type strain (SOSP1-21).</title>
        <authorList>
            <person name="Chang Y.J."/>
            <person name="Land M."/>
            <person name="Hauser L."/>
            <person name="Chertkov O."/>
            <person name="Del Rio T.G."/>
            <person name="Nolan M."/>
            <person name="Copeland A."/>
            <person name="Tice H."/>
            <person name="Cheng J.F."/>
            <person name="Lucas S."/>
            <person name="Han C."/>
            <person name="Goodwin L."/>
            <person name="Pitluck S."/>
            <person name="Ivanova N."/>
            <person name="Ovchinikova G."/>
            <person name="Pati A."/>
            <person name="Chen A."/>
            <person name="Palaniappan K."/>
            <person name="Mavromatis K."/>
            <person name="Liolios K."/>
            <person name="Brettin T."/>
            <person name="Fiebig A."/>
            <person name="Rohde M."/>
            <person name="Abt B."/>
            <person name="Goker M."/>
            <person name="Detter J.C."/>
            <person name="Woyke T."/>
            <person name="Bristow J."/>
            <person name="Eisen J.A."/>
            <person name="Markowitz V."/>
            <person name="Hugenholtz P."/>
            <person name="Kyrpides N.C."/>
            <person name="Klenk H.P."/>
            <person name="Lapidus A."/>
        </authorList>
    </citation>
    <scope>NUCLEOTIDE SEQUENCE [LARGE SCALE GENOMIC DNA]</scope>
    <source>
        <strain evidence="6">DSM 44963</strain>
    </source>
</reference>
<dbReference type="EMBL" id="ADVG01000004">
    <property type="protein sequence ID" value="EFH81692.1"/>
    <property type="molecule type" value="Genomic_DNA"/>
</dbReference>
<evidence type="ECO:0000259" key="4">
    <source>
        <dbReference type="PROSITE" id="PS50043"/>
    </source>
</evidence>
<name>D6U5B2_KTERA</name>
<dbReference type="Gene3D" id="1.25.40.10">
    <property type="entry name" value="Tetratricopeptide repeat domain"/>
    <property type="match status" value="1"/>
</dbReference>
<dbReference type="Pfam" id="PF00196">
    <property type="entry name" value="GerE"/>
    <property type="match status" value="1"/>
</dbReference>
<evidence type="ECO:0000256" key="2">
    <source>
        <dbReference type="ARBA" id="ARBA00023125"/>
    </source>
</evidence>
<dbReference type="InParanoid" id="D6U5B2"/>
<dbReference type="InterPro" id="IPR059106">
    <property type="entry name" value="WHD_MalT"/>
</dbReference>
<dbReference type="PRINTS" id="PR00038">
    <property type="entry name" value="HTHLUXR"/>
</dbReference>
<keyword evidence="2" id="KW-0238">DNA-binding</keyword>
<dbReference type="Gene3D" id="1.10.10.10">
    <property type="entry name" value="Winged helix-like DNA-binding domain superfamily/Winged helix DNA-binding domain"/>
    <property type="match status" value="1"/>
</dbReference>
<keyword evidence="1" id="KW-0805">Transcription regulation</keyword>
<dbReference type="eggNOG" id="COG2909">
    <property type="taxonomic scope" value="Bacteria"/>
</dbReference>
<dbReference type="AlphaFoldDB" id="D6U5B2"/>